<gene>
    <name evidence="1" type="ORF">OEZ85_008239</name>
</gene>
<name>A0ABY8TIL8_TETOB</name>
<keyword evidence="2" id="KW-1185">Reference proteome</keyword>
<evidence type="ECO:0000313" key="2">
    <source>
        <dbReference type="Proteomes" id="UP001244341"/>
    </source>
</evidence>
<organism evidence="1 2">
    <name type="scientific">Tetradesmus obliquus</name>
    <name type="common">Green alga</name>
    <name type="synonym">Acutodesmus obliquus</name>
    <dbReference type="NCBI Taxonomy" id="3088"/>
    <lineage>
        <taxon>Eukaryota</taxon>
        <taxon>Viridiplantae</taxon>
        <taxon>Chlorophyta</taxon>
        <taxon>core chlorophytes</taxon>
        <taxon>Chlorophyceae</taxon>
        <taxon>CS clade</taxon>
        <taxon>Sphaeropleales</taxon>
        <taxon>Scenedesmaceae</taxon>
        <taxon>Tetradesmus</taxon>
    </lineage>
</organism>
<reference evidence="1 2" key="1">
    <citation type="submission" date="2023-05" db="EMBL/GenBank/DDBJ databases">
        <title>A 100% complete, gapless, phased diploid assembly of the Scenedesmus obliquus UTEX 3031 genome.</title>
        <authorList>
            <person name="Biondi T.C."/>
            <person name="Hanschen E.R."/>
            <person name="Kwon T."/>
            <person name="Eng W."/>
            <person name="Kruse C.P.S."/>
            <person name="Koehler S.I."/>
            <person name="Kunde Y."/>
            <person name="Gleasner C.D."/>
            <person name="You Mak K.T."/>
            <person name="Polle J."/>
            <person name="Hovde B.T."/>
            <person name="Starkenburg S.R."/>
        </authorList>
    </citation>
    <scope>NUCLEOTIDE SEQUENCE [LARGE SCALE GENOMIC DNA]</scope>
    <source>
        <strain evidence="1 2">DOE0152z</strain>
    </source>
</reference>
<evidence type="ECO:0000313" key="1">
    <source>
        <dbReference type="EMBL" id="WIA08817.1"/>
    </source>
</evidence>
<dbReference type="Proteomes" id="UP001244341">
    <property type="component" value="Chromosome 1b"/>
</dbReference>
<proteinExistence type="predicted"/>
<sequence>MVDSNRLEKARTDKQEGLAMIQEVTSQHSREMLKAKPWRCIICQKRATRLYLQAMLTWALYLAAIHRPAMQP</sequence>
<dbReference type="EMBL" id="CP126208">
    <property type="protein sequence ID" value="WIA08817.1"/>
    <property type="molecule type" value="Genomic_DNA"/>
</dbReference>
<protein>
    <submittedName>
        <fullName evidence="1">Uncharacterized protein</fullName>
    </submittedName>
</protein>
<accession>A0ABY8TIL8</accession>